<dbReference type="AlphaFoldDB" id="A0A1M5PBV0"/>
<dbReference type="Proteomes" id="UP000242329">
    <property type="component" value="Unassembled WGS sequence"/>
</dbReference>
<dbReference type="OrthoDB" id="7019976at2"/>
<gene>
    <name evidence="4" type="ORF">SAMN02745221_01427</name>
</gene>
<feature type="domain" description="Spore protein YkvP/CgeB glycosyl transferase-like" evidence="3">
    <location>
        <begin position="199"/>
        <end position="344"/>
    </location>
</feature>
<keyword evidence="1" id="KW-1133">Transmembrane helix</keyword>
<proteinExistence type="predicted"/>
<dbReference type="InterPro" id="IPR024542">
    <property type="entry name" value="YkvP_N"/>
</dbReference>
<dbReference type="RefSeq" id="WP_073092088.1">
    <property type="nucleotide sequence ID" value="NZ_FQWY01000021.1"/>
</dbReference>
<keyword evidence="1" id="KW-0812">Transmembrane</keyword>
<accession>A0A1M5PBV0</accession>
<evidence type="ECO:0000256" key="1">
    <source>
        <dbReference type="SAM" id="Phobius"/>
    </source>
</evidence>
<dbReference type="Pfam" id="PF13524">
    <property type="entry name" value="Glyco_trans_1_2"/>
    <property type="match status" value="1"/>
</dbReference>
<protein>
    <submittedName>
        <fullName evidence="4">Spore maturation protein CgeB</fullName>
    </submittedName>
</protein>
<keyword evidence="5" id="KW-1185">Reference proteome</keyword>
<sequence length="354" mass="41837">MYRDLTLKKKEKFFQLYKDYQKRERIRVLCVNHLLYYLNFGLFAAMGKMGYTVCILPLAKYAEDEQKDILSYWLKQFKPHLVFTPGWSINLFAIEVFLDVVKSHEVPHLYWATEDPLFFEEVSLLFAPHCDYVFTLAEECNLWYAQRGIPSSTLTFACNPDIFKPLPPRKGYSYDLVLAANNYYWFAEGKKFRRQAIDIILKPLVDGNYNLKVWGGDWTNPQSDYIIPEHMYGGYIDYRETPYLYSSAKIVLGLQSVNNSLTQTSCRTYEIMGTGAFHLTPFTPAYANFFRNFEHVVWSTSPEETLEIVDYYLQHEEERKKIAKKAREEILARHTYMHRVRTMEKKLMAFIEDL</sequence>
<evidence type="ECO:0000313" key="4">
    <source>
        <dbReference type="EMBL" id="SHG98929.1"/>
    </source>
</evidence>
<name>A0A1M5PBV0_9FIRM</name>
<feature type="domain" description="Spore protein YkvP N-terminal" evidence="2">
    <location>
        <begin position="37"/>
        <end position="136"/>
    </location>
</feature>
<dbReference type="InterPro" id="IPR055259">
    <property type="entry name" value="YkvP/CgeB_Glyco_trans-like"/>
</dbReference>
<dbReference type="SUPFAM" id="SSF53756">
    <property type="entry name" value="UDP-Glycosyltransferase/glycogen phosphorylase"/>
    <property type="match status" value="1"/>
</dbReference>
<dbReference type="STRING" id="1123382.SAMN02745221_01427"/>
<organism evidence="4 5">
    <name type="scientific">Thermosyntropha lipolytica DSM 11003</name>
    <dbReference type="NCBI Taxonomy" id="1123382"/>
    <lineage>
        <taxon>Bacteria</taxon>
        <taxon>Bacillati</taxon>
        <taxon>Bacillota</taxon>
        <taxon>Clostridia</taxon>
        <taxon>Eubacteriales</taxon>
        <taxon>Syntrophomonadaceae</taxon>
        <taxon>Thermosyntropha</taxon>
    </lineage>
</organism>
<feature type="transmembrane region" description="Helical" evidence="1">
    <location>
        <begin position="26"/>
        <end position="46"/>
    </location>
</feature>
<evidence type="ECO:0000259" key="2">
    <source>
        <dbReference type="Pfam" id="PF12996"/>
    </source>
</evidence>
<evidence type="ECO:0000259" key="3">
    <source>
        <dbReference type="Pfam" id="PF13524"/>
    </source>
</evidence>
<evidence type="ECO:0000313" key="5">
    <source>
        <dbReference type="Proteomes" id="UP000242329"/>
    </source>
</evidence>
<dbReference type="EMBL" id="FQWY01000021">
    <property type="protein sequence ID" value="SHG98929.1"/>
    <property type="molecule type" value="Genomic_DNA"/>
</dbReference>
<dbReference type="Pfam" id="PF12996">
    <property type="entry name" value="DUF3880"/>
    <property type="match status" value="1"/>
</dbReference>
<reference evidence="5" key="1">
    <citation type="submission" date="2016-11" db="EMBL/GenBank/DDBJ databases">
        <authorList>
            <person name="Varghese N."/>
            <person name="Submissions S."/>
        </authorList>
    </citation>
    <scope>NUCLEOTIDE SEQUENCE [LARGE SCALE GENOMIC DNA]</scope>
    <source>
        <strain evidence="5">DSM 11003</strain>
    </source>
</reference>
<keyword evidence="1" id="KW-0472">Membrane</keyword>